<keyword evidence="3 6" id="KW-0812">Transmembrane</keyword>
<dbReference type="SUPFAM" id="SSF161098">
    <property type="entry name" value="MetI-like"/>
    <property type="match status" value="1"/>
</dbReference>
<sequence>MNLFADALAWLADPNHWQGPGGIPVRIGQHLLLTALALVIASIIALPAGALLGRTRSGGAVIGAIAGSARALSTIGVLTLVGLWLGIGIGPPLVALLILAVPSLLAGAYSGVQSVPGEITAASRAIGMSGAQVMWRVELPLALPVIVGGARAAALQVVATATLAAYTADVGLGRYLFTGLKTQDYGQMLAGSILVILLAIILELAFAALQRLAARHASPHSTPALSSRRTSS</sequence>
<feature type="transmembrane region" description="Helical" evidence="6">
    <location>
        <begin position="31"/>
        <end position="53"/>
    </location>
</feature>
<reference evidence="9" key="1">
    <citation type="journal article" date="2019" name="Int. J. Syst. Evol. Microbiol.">
        <title>The Global Catalogue of Microorganisms (GCM) 10K type strain sequencing project: providing services to taxonomists for standard genome sequencing and annotation.</title>
        <authorList>
            <consortium name="The Broad Institute Genomics Platform"/>
            <consortium name="The Broad Institute Genome Sequencing Center for Infectious Disease"/>
            <person name="Wu L."/>
            <person name="Ma J."/>
        </authorList>
    </citation>
    <scope>NUCLEOTIDE SEQUENCE [LARGE SCALE GENOMIC DNA]</scope>
    <source>
        <strain evidence="9">CGMCC 4.7181</strain>
    </source>
</reference>
<feature type="domain" description="ABC transmembrane type-1" evidence="7">
    <location>
        <begin position="27"/>
        <end position="206"/>
    </location>
</feature>
<dbReference type="RefSeq" id="WP_188703066.1">
    <property type="nucleotide sequence ID" value="NZ_BMMQ01000012.1"/>
</dbReference>
<protein>
    <submittedName>
        <fullName evidence="8">ABC transporter permease</fullName>
    </submittedName>
</protein>
<dbReference type="CDD" id="cd06261">
    <property type="entry name" value="TM_PBP2"/>
    <property type="match status" value="1"/>
</dbReference>
<evidence type="ECO:0000256" key="6">
    <source>
        <dbReference type="RuleBase" id="RU363032"/>
    </source>
</evidence>
<feature type="transmembrane region" description="Helical" evidence="6">
    <location>
        <begin position="141"/>
        <end position="168"/>
    </location>
</feature>
<comment type="caution">
    <text evidence="8">The sequence shown here is derived from an EMBL/GenBank/DDBJ whole genome shotgun (WGS) entry which is preliminary data.</text>
</comment>
<feature type="transmembrane region" description="Helical" evidence="6">
    <location>
        <begin position="93"/>
        <end position="112"/>
    </location>
</feature>
<evidence type="ECO:0000256" key="1">
    <source>
        <dbReference type="ARBA" id="ARBA00004141"/>
    </source>
</evidence>
<comment type="similarity">
    <text evidence="6">Belongs to the binding-protein-dependent transport system permease family.</text>
</comment>
<keyword evidence="9" id="KW-1185">Reference proteome</keyword>
<evidence type="ECO:0000256" key="5">
    <source>
        <dbReference type="ARBA" id="ARBA00023136"/>
    </source>
</evidence>
<dbReference type="Gene3D" id="1.10.3720.10">
    <property type="entry name" value="MetI-like"/>
    <property type="match status" value="1"/>
</dbReference>
<evidence type="ECO:0000259" key="7">
    <source>
        <dbReference type="PROSITE" id="PS50928"/>
    </source>
</evidence>
<dbReference type="InterPro" id="IPR051204">
    <property type="entry name" value="ABC_transp_perm/SBD"/>
</dbReference>
<comment type="subcellular location">
    <subcellularLocation>
        <location evidence="6">Cell membrane</location>
        <topology evidence="6">Multi-pass membrane protein</topology>
    </subcellularLocation>
    <subcellularLocation>
        <location evidence="1">Membrane</location>
        <topology evidence="1">Multi-pass membrane protein</topology>
    </subcellularLocation>
</comment>
<keyword evidence="2 6" id="KW-0813">Transport</keyword>
<gene>
    <name evidence="8" type="ORF">GCM10010910_28770</name>
</gene>
<dbReference type="Pfam" id="PF00528">
    <property type="entry name" value="BPD_transp_1"/>
    <property type="match status" value="1"/>
</dbReference>
<keyword evidence="4 6" id="KW-1133">Transmembrane helix</keyword>
<keyword evidence="5 6" id="KW-0472">Membrane</keyword>
<dbReference type="PANTHER" id="PTHR30177:SF33">
    <property type="entry name" value="POSSIBLE OSMOPROTECTANT (GLYCINE BETAINE_CARNITINE_CHOLINE_L-PROLINE) TRANSPORT INTEGRAL MEMBRANE PROTEIN ABC TRANSPORTER PROZ"/>
    <property type="match status" value="1"/>
</dbReference>
<feature type="transmembrane region" description="Helical" evidence="6">
    <location>
        <begin position="60"/>
        <end position="87"/>
    </location>
</feature>
<evidence type="ECO:0000256" key="4">
    <source>
        <dbReference type="ARBA" id="ARBA00022989"/>
    </source>
</evidence>
<dbReference type="PANTHER" id="PTHR30177">
    <property type="entry name" value="GLYCINE BETAINE/L-PROLINE TRANSPORT SYSTEM PERMEASE PROTEIN PROW"/>
    <property type="match status" value="1"/>
</dbReference>
<evidence type="ECO:0000256" key="3">
    <source>
        <dbReference type="ARBA" id="ARBA00022692"/>
    </source>
</evidence>
<evidence type="ECO:0000313" key="8">
    <source>
        <dbReference type="EMBL" id="GGO67299.1"/>
    </source>
</evidence>
<dbReference type="InterPro" id="IPR035906">
    <property type="entry name" value="MetI-like_sf"/>
</dbReference>
<dbReference type="EMBL" id="BMMQ01000012">
    <property type="protein sequence ID" value="GGO67299.1"/>
    <property type="molecule type" value="Genomic_DNA"/>
</dbReference>
<proteinExistence type="inferred from homology"/>
<feature type="transmembrane region" description="Helical" evidence="6">
    <location>
        <begin position="188"/>
        <end position="209"/>
    </location>
</feature>
<dbReference type="PROSITE" id="PS50928">
    <property type="entry name" value="ABC_TM1"/>
    <property type="match status" value="1"/>
</dbReference>
<organism evidence="8 9">
    <name type="scientific">Microbacterium nanhaiense</name>
    <dbReference type="NCBI Taxonomy" id="1301026"/>
    <lineage>
        <taxon>Bacteria</taxon>
        <taxon>Bacillati</taxon>
        <taxon>Actinomycetota</taxon>
        <taxon>Actinomycetes</taxon>
        <taxon>Micrococcales</taxon>
        <taxon>Microbacteriaceae</taxon>
        <taxon>Microbacterium</taxon>
    </lineage>
</organism>
<accession>A0ABQ2N538</accession>
<dbReference type="InterPro" id="IPR000515">
    <property type="entry name" value="MetI-like"/>
</dbReference>
<dbReference type="Proteomes" id="UP000638043">
    <property type="component" value="Unassembled WGS sequence"/>
</dbReference>
<name>A0ABQ2N538_9MICO</name>
<evidence type="ECO:0000256" key="2">
    <source>
        <dbReference type="ARBA" id="ARBA00022448"/>
    </source>
</evidence>
<evidence type="ECO:0000313" key="9">
    <source>
        <dbReference type="Proteomes" id="UP000638043"/>
    </source>
</evidence>